<dbReference type="InterPro" id="IPR002033">
    <property type="entry name" value="TatC"/>
</dbReference>
<keyword evidence="4 7" id="KW-1133">Transmembrane helix</keyword>
<dbReference type="GO" id="GO:0065002">
    <property type="term" value="P:intracellular protein transmembrane transport"/>
    <property type="evidence" value="ECO:0007669"/>
    <property type="project" value="TreeGrafter"/>
</dbReference>
<comment type="subunit">
    <text evidence="7">The Tat system comprises two distinct complexes: a TatABC complex, containing multiple copies of TatA, TatB and TatC subunits, and a separate TatA complex, containing only TatA subunits. Substrates initially bind to the TatABC complex, which probably triggers association of the separate TatA complex to form the active translocon.</text>
</comment>
<dbReference type="PANTHER" id="PTHR30371">
    <property type="entry name" value="SEC-INDEPENDENT PROTEIN TRANSLOCASE PROTEIN TATC"/>
    <property type="match status" value="1"/>
</dbReference>
<evidence type="ECO:0000256" key="8">
    <source>
        <dbReference type="SAM" id="MobiDB-lite"/>
    </source>
</evidence>
<dbReference type="EMBL" id="VOHM01000001">
    <property type="protein sequence ID" value="TWT29117.1"/>
    <property type="molecule type" value="Genomic_DNA"/>
</dbReference>
<keyword evidence="2 7" id="KW-0812">Transmembrane</keyword>
<feature type="transmembrane region" description="Helical" evidence="7">
    <location>
        <begin position="12"/>
        <end position="32"/>
    </location>
</feature>
<evidence type="ECO:0000256" key="7">
    <source>
        <dbReference type="HAMAP-Rule" id="MF_00902"/>
    </source>
</evidence>
<feature type="transmembrane region" description="Helical" evidence="7">
    <location>
        <begin position="117"/>
        <end position="146"/>
    </location>
</feature>
<comment type="caution">
    <text evidence="9">The sequence shown here is derived from an EMBL/GenBank/DDBJ whole genome shotgun (WGS) entry which is preliminary data.</text>
</comment>
<comment type="similarity">
    <text evidence="7">Belongs to the TatC family.</text>
</comment>
<feature type="transmembrane region" description="Helical" evidence="7">
    <location>
        <begin position="166"/>
        <end position="192"/>
    </location>
</feature>
<dbReference type="Proteomes" id="UP000320791">
    <property type="component" value="Unassembled WGS sequence"/>
</dbReference>
<organism evidence="9 10">
    <name type="scientific">Corynebacterium canis</name>
    <dbReference type="NCBI Taxonomy" id="679663"/>
    <lineage>
        <taxon>Bacteria</taxon>
        <taxon>Bacillati</taxon>
        <taxon>Actinomycetota</taxon>
        <taxon>Actinomycetes</taxon>
        <taxon>Mycobacteriales</taxon>
        <taxon>Corynebacteriaceae</taxon>
        <taxon>Corynebacterium</taxon>
    </lineage>
</organism>
<dbReference type="Pfam" id="PF00902">
    <property type="entry name" value="TatC"/>
    <property type="match status" value="1"/>
</dbReference>
<dbReference type="HAMAP" id="MF_00902">
    <property type="entry name" value="TatC"/>
    <property type="match status" value="1"/>
</dbReference>
<keyword evidence="6 7" id="KW-0472">Membrane</keyword>
<evidence type="ECO:0000256" key="2">
    <source>
        <dbReference type="ARBA" id="ARBA00022692"/>
    </source>
</evidence>
<keyword evidence="7" id="KW-0813">Transport</keyword>
<accession>A0A5C5UTY7</accession>
<feature type="transmembrane region" description="Helical" evidence="7">
    <location>
        <begin position="204"/>
        <end position="220"/>
    </location>
</feature>
<name>A0A5C5UTY7_9CORY</name>
<dbReference type="GO" id="GO:0009977">
    <property type="term" value="F:proton motive force dependent protein transmembrane transporter activity"/>
    <property type="evidence" value="ECO:0007669"/>
    <property type="project" value="TreeGrafter"/>
</dbReference>
<dbReference type="PRINTS" id="PR01840">
    <property type="entry name" value="TATCFAMILY"/>
</dbReference>
<gene>
    <name evidence="7 9" type="primary">tatC</name>
    <name evidence="9" type="ORF">FRX94_00430</name>
</gene>
<reference evidence="9 10" key="1">
    <citation type="submission" date="2019-08" db="EMBL/GenBank/DDBJ databases">
        <authorList>
            <person name="Lei W."/>
        </authorList>
    </citation>
    <scope>NUCLEOTIDE SEQUENCE [LARGE SCALE GENOMIC DNA]</scope>
    <source>
        <strain evidence="9 10">CCUG 58627</strain>
    </source>
</reference>
<evidence type="ECO:0000256" key="5">
    <source>
        <dbReference type="ARBA" id="ARBA00023010"/>
    </source>
</evidence>
<evidence type="ECO:0000256" key="6">
    <source>
        <dbReference type="ARBA" id="ARBA00023136"/>
    </source>
</evidence>
<keyword evidence="7" id="KW-1003">Cell membrane</keyword>
<sequence>MSLVEHIQELRRRLIISLVALAIGTIVGFWWYQANPFGLPSLGEILRGPYCSLPPEARASFTADGECKLLATGPFEMFMLRLKVGSLAGAVFASPIWLAQLWGFITPGLMKNERRWTFSFVSIAVTLFVCGAVLAYFVIALGLSFLLTIGADSQTTALNGEQYFNFLLAFLLIFGVSFEVPLILAMLNIAGVITYEQLRTKRRLIIILLAVFAAFITPGQDPYSMVVLGFVLVLLVEVAIQFARLNDKRRDRKRPDWLDIADDESSPITASGGVGAAGDIAASTSIDAPTPITNARGVEQRGNLAERSGSDFDDVL</sequence>
<dbReference type="NCBIfam" id="TIGR00945">
    <property type="entry name" value="tatC"/>
    <property type="match status" value="1"/>
</dbReference>
<dbReference type="GO" id="GO:0033281">
    <property type="term" value="C:TAT protein transport complex"/>
    <property type="evidence" value="ECO:0007669"/>
    <property type="project" value="UniProtKB-UniRule"/>
</dbReference>
<evidence type="ECO:0000256" key="3">
    <source>
        <dbReference type="ARBA" id="ARBA00022927"/>
    </source>
</evidence>
<keyword evidence="3 7" id="KW-0653">Protein transport</keyword>
<dbReference type="OrthoDB" id="9777044at2"/>
<comment type="subcellular location">
    <subcellularLocation>
        <location evidence="7">Cell membrane</location>
        <topology evidence="7">Multi-pass membrane protein</topology>
    </subcellularLocation>
    <subcellularLocation>
        <location evidence="1">Membrane</location>
        <topology evidence="1">Multi-pass membrane protein</topology>
    </subcellularLocation>
</comment>
<dbReference type="AlphaFoldDB" id="A0A5C5UTY7"/>
<proteinExistence type="inferred from homology"/>
<keyword evidence="10" id="KW-1185">Reference proteome</keyword>
<evidence type="ECO:0000313" key="10">
    <source>
        <dbReference type="Proteomes" id="UP000320791"/>
    </source>
</evidence>
<evidence type="ECO:0000256" key="4">
    <source>
        <dbReference type="ARBA" id="ARBA00022989"/>
    </source>
</evidence>
<dbReference type="PANTHER" id="PTHR30371:SF0">
    <property type="entry name" value="SEC-INDEPENDENT PROTEIN TRANSLOCASE PROTEIN TATC, CHLOROPLASTIC-RELATED"/>
    <property type="match status" value="1"/>
</dbReference>
<dbReference type="GO" id="GO:0043953">
    <property type="term" value="P:protein transport by the Tat complex"/>
    <property type="evidence" value="ECO:0007669"/>
    <property type="project" value="UniProtKB-UniRule"/>
</dbReference>
<feature type="region of interest" description="Disordered" evidence="8">
    <location>
        <begin position="285"/>
        <end position="316"/>
    </location>
</feature>
<comment type="function">
    <text evidence="7">Part of the twin-arginine translocation (Tat) system that transports large folded proteins containing a characteristic twin-arginine motif in their signal peptide across membranes. Together with TatB, TatC is part of a receptor directly interacting with Tat signal peptides.</text>
</comment>
<feature type="transmembrane region" description="Helical" evidence="7">
    <location>
        <begin position="226"/>
        <end position="245"/>
    </location>
</feature>
<evidence type="ECO:0000256" key="1">
    <source>
        <dbReference type="ARBA" id="ARBA00004141"/>
    </source>
</evidence>
<evidence type="ECO:0000313" key="9">
    <source>
        <dbReference type="EMBL" id="TWT29117.1"/>
    </source>
</evidence>
<protein>
    <recommendedName>
        <fullName evidence="7">Sec-independent protein translocase protein TatC</fullName>
    </recommendedName>
</protein>
<feature type="transmembrane region" description="Helical" evidence="7">
    <location>
        <begin position="84"/>
        <end position="105"/>
    </location>
</feature>
<keyword evidence="5 7" id="KW-0811">Translocation</keyword>